<dbReference type="AlphaFoldDB" id="A0AAV9GRS2"/>
<reference evidence="2" key="2">
    <citation type="submission" date="2023-05" db="EMBL/GenBank/DDBJ databases">
        <authorList>
            <consortium name="Lawrence Berkeley National Laboratory"/>
            <person name="Steindorff A."/>
            <person name="Hensen N."/>
            <person name="Bonometti L."/>
            <person name="Westerberg I."/>
            <person name="Brannstrom I.O."/>
            <person name="Guillou S."/>
            <person name="Cros-Aarteil S."/>
            <person name="Calhoun S."/>
            <person name="Haridas S."/>
            <person name="Kuo A."/>
            <person name="Mondo S."/>
            <person name="Pangilinan J."/>
            <person name="Riley R."/>
            <person name="Labutti K."/>
            <person name="Andreopoulos B."/>
            <person name="Lipzen A."/>
            <person name="Chen C."/>
            <person name="Yanf M."/>
            <person name="Daum C."/>
            <person name="Ng V."/>
            <person name="Clum A."/>
            <person name="Ohm R."/>
            <person name="Martin F."/>
            <person name="Silar P."/>
            <person name="Natvig D."/>
            <person name="Lalanne C."/>
            <person name="Gautier V."/>
            <person name="Ament-Velasquez S.L."/>
            <person name="Kruys A."/>
            <person name="Hutchinson M.I."/>
            <person name="Powell A.J."/>
            <person name="Barry K."/>
            <person name="Miller A.N."/>
            <person name="Grigoriev I.V."/>
            <person name="Debuchy R."/>
            <person name="Gladieux P."/>
            <person name="Thoren M.H."/>
            <person name="Johannesson H."/>
        </authorList>
    </citation>
    <scope>NUCLEOTIDE SEQUENCE</scope>
    <source>
        <strain evidence="2">PSN243</strain>
    </source>
</reference>
<comment type="caution">
    <text evidence="2">The sequence shown here is derived from an EMBL/GenBank/DDBJ whole genome shotgun (WGS) entry which is preliminary data.</text>
</comment>
<evidence type="ECO:0000256" key="1">
    <source>
        <dbReference type="SAM" id="MobiDB-lite"/>
    </source>
</evidence>
<dbReference type="EMBL" id="MU865931">
    <property type="protein sequence ID" value="KAK4450642.1"/>
    <property type="molecule type" value="Genomic_DNA"/>
</dbReference>
<dbReference type="Proteomes" id="UP001321760">
    <property type="component" value="Unassembled WGS sequence"/>
</dbReference>
<dbReference type="Gene3D" id="2.30.30.40">
    <property type="entry name" value="SH3 Domains"/>
    <property type="match status" value="1"/>
</dbReference>
<evidence type="ECO:0000313" key="3">
    <source>
        <dbReference type="Proteomes" id="UP001321760"/>
    </source>
</evidence>
<gene>
    <name evidence="2" type="ORF">QBC34DRAFT_402107</name>
</gene>
<reference evidence="2" key="1">
    <citation type="journal article" date="2023" name="Mol. Phylogenet. Evol.">
        <title>Genome-scale phylogeny and comparative genomics of the fungal order Sordariales.</title>
        <authorList>
            <person name="Hensen N."/>
            <person name="Bonometti L."/>
            <person name="Westerberg I."/>
            <person name="Brannstrom I.O."/>
            <person name="Guillou S."/>
            <person name="Cros-Aarteil S."/>
            <person name="Calhoun S."/>
            <person name="Haridas S."/>
            <person name="Kuo A."/>
            <person name="Mondo S."/>
            <person name="Pangilinan J."/>
            <person name="Riley R."/>
            <person name="LaButti K."/>
            <person name="Andreopoulos B."/>
            <person name="Lipzen A."/>
            <person name="Chen C."/>
            <person name="Yan M."/>
            <person name="Daum C."/>
            <person name="Ng V."/>
            <person name="Clum A."/>
            <person name="Steindorff A."/>
            <person name="Ohm R.A."/>
            <person name="Martin F."/>
            <person name="Silar P."/>
            <person name="Natvig D.O."/>
            <person name="Lalanne C."/>
            <person name="Gautier V."/>
            <person name="Ament-Velasquez S.L."/>
            <person name="Kruys A."/>
            <person name="Hutchinson M.I."/>
            <person name="Powell A.J."/>
            <person name="Barry K."/>
            <person name="Miller A.N."/>
            <person name="Grigoriev I.V."/>
            <person name="Debuchy R."/>
            <person name="Gladieux P."/>
            <person name="Hiltunen Thoren M."/>
            <person name="Johannesson H."/>
        </authorList>
    </citation>
    <scope>NUCLEOTIDE SEQUENCE</scope>
    <source>
        <strain evidence="2">PSN243</strain>
    </source>
</reference>
<protein>
    <submittedName>
        <fullName evidence="2">SH3 domain-containing protein</fullName>
    </submittedName>
</protein>
<sequence length="734" mass="79961">MDADVQNLVLSSFQDVVAKGRTALENATAANEAPMQKAAQGLVSNGERALKKIEPLCKRQVEEYGGSFVDALKENDEISGFREQMDEMLWDLEDCVEVEGFDAEVYSRLQTILRTAALRTADIIVRMKLEKPSPVVAIEAVAEEAELLDIPLQPTANPWGPTSLLPEDVSTPEIINGVVRRPRILSDNVPASIEAWEDAMATWSSPRTGAETPVDPQLGFQPDRRSQASSASLKASSVDTRSLASPRFSQASSATSSLPDRRGRDSAVSPLTDKSPLSCPPSPWVAPAQLAVSVARPFPESPTPSIPEQPDLEVTPPIFDDGLIPVVPQVSHSGLEVAHPTRTPSFTIDQDSSFHLLKGFCPGARASLYGSLGLKKVTQPSTVLGAGVRTSAKCTHCMFELSWSLVEADLQRRSSASYKTSGVGFRLRFLSKSHLPAKKVDDQIYACLFCVAAGRTKGETDATVWFTQKGLFEHLSRHERPLPEVEGLVVIEGDDMPENRKDDYDLRFFEPPRPRGWGGMNEGAPMARATESFRMVNGALRSPSDRAAVLQFAVGAKIGGVEFPVQYNGEWGIGWSDGVKAAFPMDCVKLEPPWEEGILDVMQVGSTVSTQRAVARWKFNPPKECKDGGMWLKLEKGETVVGVSFHHEEHWCWSGRNTRGKWGLFPAAFIEPGSLFEGAGLASSAGSFRSQEKTGGMFSRLTNRRKKDSWRGSSVGALITGDLSLAKSSKPSVY</sequence>
<dbReference type="InterPro" id="IPR036028">
    <property type="entry name" value="SH3-like_dom_sf"/>
</dbReference>
<organism evidence="2 3">
    <name type="scientific">Podospora aff. communis PSN243</name>
    <dbReference type="NCBI Taxonomy" id="3040156"/>
    <lineage>
        <taxon>Eukaryota</taxon>
        <taxon>Fungi</taxon>
        <taxon>Dikarya</taxon>
        <taxon>Ascomycota</taxon>
        <taxon>Pezizomycotina</taxon>
        <taxon>Sordariomycetes</taxon>
        <taxon>Sordariomycetidae</taxon>
        <taxon>Sordariales</taxon>
        <taxon>Podosporaceae</taxon>
        <taxon>Podospora</taxon>
    </lineage>
</organism>
<feature type="compositionally biased region" description="Low complexity" evidence="1">
    <location>
        <begin position="227"/>
        <end position="237"/>
    </location>
</feature>
<proteinExistence type="predicted"/>
<dbReference type="SUPFAM" id="SSF50044">
    <property type="entry name" value="SH3-domain"/>
    <property type="match status" value="1"/>
</dbReference>
<feature type="compositionally biased region" description="Polar residues" evidence="1">
    <location>
        <begin position="238"/>
        <end position="258"/>
    </location>
</feature>
<evidence type="ECO:0000313" key="2">
    <source>
        <dbReference type="EMBL" id="KAK4450642.1"/>
    </source>
</evidence>
<accession>A0AAV9GRS2</accession>
<feature type="region of interest" description="Disordered" evidence="1">
    <location>
        <begin position="203"/>
        <end position="282"/>
    </location>
</feature>
<name>A0AAV9GRS2_9PEZI</name>
<keyword evidence="3" id="KW-1185">Reference proteome</keyword>